<keyword evidence="7 8" id="KW-0472">Membrane</keyword>
<dbReference type="InterPro" id="IPR043926">
    <property type="entry name" value="ABCG_dom"/>
</dbReference>
<dbReference type="InterPro" id="IPR027417">
    <property type="entry name" value="P-loop_NTPase"/>
</dbReference>
<evidence type="ECO:0000313" key="10">
    <source>
        <dbReference type="EMBL" id="KMZ56615.1"/>
    </source>
</evidence>
<dbReference type="Gene3D" id="3.40.50.300">
    <property type="entry name" value="P-loop containing nucleotide triphosphate hydrolases"/>
    <property type="match status" value="1"/>
</dbReference>
<evidence type="ECO:0000256" key="4">
    <source>
        <dbReference type="ARBA" id="ARBA00022741"/>
    </source>
</evidence>
<feature type="transmembrane region" description="Helical" evidence="8">
    <location>
        <begin position="549"/>
        <end position="568"/>
    </location>
</feature>
<dbReference type="GO" id="GO:0005886">
    <property type="term" value="C:plasma membrane"/>
    <property type="evidence" value="ECO:0000318"/>
    <property type="project" value="GO_Central"/>
</dbReference>
<dbReference type="OrthoDB" id="66620at2759"/>
<comment type="caution">
    <text evidence="10">The sequence shown here is derived from an EMBL/GenBank/DDBJ whole genome shotgun (WGS) entry which is preliminary data.</text>
</comment>
<dbReference type="SMART" id="SM00382">
    <property type="entry name" value="AAA"/>
    <property type="match status" value="1"/>
</dbReference>
<evidence type="ECO:0000256" key="8">
    <source>
        <dbReference type="SAM" id="Phobius"/>
    </source>
</evidence>
<dbReference type="InterPro" id="IPR017871">
    <property type="entry name" value="ABC_transporter-like_CS"/>
</dbReference>
<sequence length="653" mass="72844">MCIYLHIHDSSFIRSSPIQSSGKKLGIWAMAAGKMEPENAIFFSKRKRPITIKFEDLVYMIKTKEKVEQVGNGKKKFKISKRTILNKVSGIVRSGEILAVLGPSGSGKTTLVTALGARHLSGKLSGSITYNDNPFNSSIKHNIGFVTQHEVHYPHLTVSETLRYTALLRVPDSFSRKQKMAMADEMIESLGLVTCRDSLVGSSKVRGVSGGEKKRMSIGQELLVNPSLFFLDEPTSGLDSTSAQRIMSMLCDIAKKGRTVLTTIHQPSTRMFYMFDKVMLLADGNPIYFGKGSDAMTYFHSIGYTPSMTMNPSDFLLDLANGVPNDGLQSISDIASSNTLKNNLLSAYLTTNKPLLMTEMGEVIVDHATTNADDSEPLVESDIGWSTSWWEQFRALHLRGFKERTKKTFSPIRIIQIGFITLSALLLFVSSGNDIKDQTGLCFYLIAFWANSKMTMAVLTFPMEREMLEKERSSSMYRLSSYYLAKTAGDFYLEFIIPTASITTIYWFGGLYPSFLIYLETLSILLLSTLVSQGLGLAIGSLVLDTKQAMTMSAVILMALSLCGGFFVKNIPVFMRWIKYVSYIHHAYRLLLSAQFSMRSTDNIDPRTESLIKESEGGRSSSLLILFAMLFAFRFVAYLGLRRIGVSKKIKIK</sequence>
<feature type="domain" description="ABC transporter" evidence="9">
    <location>
        <begin position="52"/>
        <end position="308"/>
    </location>
</feature>
<dbReference type="PROSITE" id="PS00211">
    <property type="entry name" value="ABC_TRANSPORTER_1"/>
    <property type="match status" value="1"/>
</dbReference>
<keyword evidence="5" id="KW-0067">ATP-binding</keyword>
<evidence type="ECO:0000256" key="5">
    <source>
        <dbReference type="ARBA" id="ARBA00022840"/>
    </source>
</evidence>
<keyword evidence="6 8" id="KW-1133">Transmembrane helix</keyword>
<feature type="transmembrane region" description="Helical" evidence="8">
    <location>
        <begin position="515"/>
        <end position="537"/>
    </location>
</feature>
<keyword evidence="3 8" id="KW-0812">Transmembrane</keyword>
<dbReference type="GO" id="GO:0140359">
    <property type="term" value="F:ABC-type transporter activity"/>
    <property type="evidence" value="ECO:0007669"/>
    <property type="project" value="InterPro"/>
</dbReference>
<evidence type="ECO:0000256" key="1">
    <source>
        <dbReference type="ARBA" id="ARBA00004141"/>
    </source>
</evidence>
<organism evidence="10 11">
    <name type="scientific">Zostera marina</name>
    <name type="common">Eelgrass</name>
    <dbReference type="NCBI Taxonomy" id="29655"/>
    <lineage>
        <taxon>Eukaryota</taxon>
        <taxon>Viridiplantae</taxon>
        <taxon>Streptophyta</taxon>
        <taxon>Embryophyta</taxon>
        <taxon>Tracheophyta</taxon>
        <taxon>Spermatophyta</taxon>
        <taxon>Magnoliopsida</taxon>
        <taxon>Liliopsida</taxon>
        <taxon>Zosteraceae</taxon>
        <taxon>Zostera</taxon>
    </lineage>
</organism>
<dbReference type="InterPro" id="IPR003593">
    <property type="entry name" value="AAA+_ATPase"/>
</dbReference>
<name>A0A0K9NKZ0_ZOSMR</name>
<dbReference type="PANTHER" id="PTHR48041:SF22">
    <property type="entry name" value="ABC TRANSPORTER G FAMILY MEMBER 9"/>
    <property type="match status" value="1"/>
</dbReference>
<dbReference type="Pfam" id="PF00005">
    <property type="entry name" value="ABC_tran"/>
    <property type="match status" value="1"/>
</dbReference>
<dbReference type="InterPro" id="IPR013525">
    <property type="entry name" value="ABC2_TM"/>
</dbReference>
<feature type="transmembrane region" description="Helical" evidence="8">
    <location>
        <begin position="483"/>
        <end position="509"/>
    </location>
</feature>
<dbReference type="STRING" id="29655.A0A0K9NKZ0"/>
<keyword evidence="4" id="KW-0547">Nucleotide-binding</keyword>
<evidence type="ECO:0000256" key="3">
    <source>
        <dbReference type="ARBA" id="ARBA00022692"/>
    </source>
</evidence>
<dbReference type="SUPFAM" id="SSF52540">
    <property type="entry name" value="P-loop containing nucleoside triphosphate hydrolases"/>
    <property type="match status" value="1"/>
</dbReference>
<dbReference type="EMBL" id="LFYR01002156">
    <property type="protein sequence ID" value="KMZ56615.1"/>
    <property type="molecule type" value="Genomic_DNA"/>
</dbReference>
<keyword evidence="11" id="KW-1185">Reference proteome</keyword>
<dbReference type="PANTHER" id="PTHR48041">
    <property type="entry name" value="ABC TRANSPORTER G FAMILY MEMBER 28"/>
    <property type="match status" value="1"/>
</dbReference>
<dbReference type="InterPro" id="IPR050352">
    <property type="entry name" value="ABCG_transporters"/>
</dbReference>
<evidence type="ECO:0000256" key="7">
    <source>
        <dbReference type="ARBA" id="ARBA00023136"/>
    </source>
</evidence>
<reference evidence="11" key="1">
    <citation type="journal article" date="2016" name="Nature">
        <title>The genome of the seagrass Zostera marina reveals angiosperm adaptation to the sea.</title>
        <authorList>
            <person name="Olsen J.L."/>
            <person name="Rouze P."/>
            <person name="Verhelst B."/>
            <person name="Lin Y.-C."/>
            <person name="Bayer T."/>
            <person name="Collen J."/>
            <person name="Dattolo E."/>
            <person name="De Paoli E."/>
            <person name="Dittami S."/>
            <person name="Maumus F."/>
            <person name="Michel G."/>
            <person name="Kersting A."/>
            <person name="Lauritano C."/>
            <person name="Lohaus R."/>
            <person name="Toepel M."/>
            <person name="Tonon T."/>
            <person name="Vanneste K."/>
            <person name="Amirebrahimi M."/>
            <person name="Brakel J."/>
            <person name="Bostroem C."/>
            <person name="Chovatia M."/>
            <person name="Grimwood J."/>
            <person name="Jenkins J.W."/>
            <person name="Jueterbock A."/>
            <person name="Mraz A."/>
            <person name="Stam W.T."/>
            <person name="Tice H."/>
            <person name="Bornberg-Bauer E."/>
            <person name="Green P.J."/>
            <person name="Pearson G.A."/>
            <person name="Procaccini G."/>
            <person name="Duarte C.M."/>
            <person name="Schmutz J."/>
            <person name="Reusch T.B.H."/>
            <person name="Van de Peer Y."/>
        </authorList>
    </citation>
    <scope>NUCLEOTIDE SEQUENCE [LARGE SCALE GENOMIC DNA]</scope>
    <source>
        <strain evidence="11">cv. Finnish</strain>
    </source>
</reference>
<dbReference type="GO" id="GO:0005524">
    <property type="term" value="F:ATP binding"/>
    <property type="evidence" value="ECO:0007669"/>
    <property type="project" value="UniProtKB-KW"/>
</dbReference>
<keyword evidence="2" id="KW-0813">Transport</keyword>
<protein>
    <submittedName>
        <fullName evidence="10">ABC transporter G family member</fullName>
    </submittedName>
</protein>
<evidence type="ECO:0000256" key="2">
    <source>
        <dbReference type="ARBA" id="ARBA00022448"/>
    </source>
</evidence>
<feature type="transmembrane region" description="Helical" evidence="8">
    <location>
        <begin position="623"/>
        <end position="641"/>
    </location>
</feature>
<dbReference type="Proteomes" id="UP000036987">
    <property type="component" value="Unassembled WGS sequence"/>
</dbReference>
<dbReference type="GO" id="GO:0055085">
    <property type="term" value="P:transmembrane transport"/>
    <property type="evidence" value="ECO:0000318"/>
    <property type="project" value="GO_Central"/>
</dbReference>
<gene>
    <name evidence="10" type="ORF">ZOSMA_93G00790</name>
</gene>
<evidence type="ECO:0000313" key="11">
    <source>
        <dbReference type="Proteomes" id="UP000036987"/>
    </source>
</evidence>
<dbReference type="GO" id="GO:0042626">
    <property type="term" value="F:ATPase-coupled transmembrane transporter activity"/>
    <property type="evidence" value="ECO:0000318"/>
    <property type="project" value="GO_Central"/>
</dbReference>
<evidence type="ECO:0000259" key="9">
    <source>
        <dbReference type="PROSITE" id="PS50893"/>
    </source>
</evidence>
<dbReference type="PROSITE" id="PS50893">
    <property type="entry name" value="ABC_TRANSPORTER_2"/>
    <property type="match status" value="1"/>
</dbReference>
<dbReference type="AlphaFoldDB" id="A0A0K9NKZ0"/>
<comment type="subcellular location">
    <subcellularLocation>
        <location evidence="1">Membrane</location>
        <topology evidence="1">Multi-pass membrane protein</topology>
    </subcellularLocation>
</comment>
<dbReference type="CDD" id="cd03213">
    <property type="entry name" value="ABCG_EPDR"/>
    <property type="match status" value="1"/>
</dbReference>
<dbReference type="Pfam" id="PF19055">
    <property type="entry name" value="ABC2_membrane_7"/>
    <property type="match status" value="1"/>
</dbReference>
<evidence type="ECO:0000256" key="6">
    <source>
        <dbReference type="ARBA" id="ARBA00022989"/>
    </source>
</evidence>
<accession>A0A0K9NKZ0</accession>
<proteinExistence type="predicted"/>
<dbReference type="InterPro" id="IPR003439">
    <property type="entry name" value="ABC_transporter-like_ATP-bd"/>
</dbReference>
<dbReference type="GO" id="GO:0016887">
    <property type="term" value="F:ATP hydrolysis activity"/>
    <property type="evidence" value="ECO:0007669"/>
    <property type="project" value="InterPro"/>
</dbReference>
<dbReference type="OMA" id="CKDTIMG"/>
<feature type="transmembrane region" description="Helical" evidence="8">
    <location>
        <begin position="412"/>
        <end position="431"/>
    </location>
</feature>
<feature type="transmembrane region" description="Helical" evidence="8">
    <location>
        <begin position="443"/>
        <end position="462"/>
    </location>
</feature>
<dbReference type="Pfam" id="PF01061">
    <property type="entry name" value="ABC2_membrane"/>
    <property type="match status" value="1"/>
</dbReference>